<accession>A0A5C6GCT3</accession>
<dbReference type="Proteomes" id="UP000243498">
    <property type="component" value="Unassembled WGS sequence"/>
</dbReference>
<evidence type="ECO:0000313" key="3">
    <source>
        <dbReference type="Proteomes" id="UP000243498"/>
    </source>
</evidence>
<evidence type="ECO:0000313" key="2">
    <source>
        <dbReference type="EMBL" id="TWU73703.1"/>
    </source>
</evidence>
<evidence type="ECO:0000313" key="4">
    <source>
        <dbReference type="Proteomes" id="UP000317257"/>
    </source>
</evidence>
<dbReference type="Proteomes" id="UP000317257">
    <property type="component" value="Unassembled WGS sequence"/>
</dbReference>
<gene>
    <name evidence="2" type="ORF">ED733_004940</name>
    <name evidence="1" type="ORF">NOR_06842</name>
</gene>
<organism evidence="1 3">
    <name type="scientific">Metarhizium rileyi (strain RCEF 4871)</name>
    <name type="common">Nomuraea rileyi</name>
    <dbReference type="NCBI Taxonomy" id="1649241"/>
    <lineage>
        <taxon>Eukaryota</taxon>
        <taxon>Fungi</taxon>
        <taxon>Dikarya</taxon>
        <taxon>Ascomycota</taxon>
        <taxon>Pezizomycotina</taxon>
        <taxon>Sordariomycetes</taxon>
        <taxon>Hypocreomycetidae</taxon>
        <taxon>Hypocreales</taxon>
        <taxon>Clavicipitaceae</taxon>
        <taxon>Metarhizium</taxon>
    </lineage>
</organism>
<dbReference type="EMBL" id="AZHC01000027">
    <property type="protein sequence ID" value="OAA38097.1"/>
    <property type="molecule type" value="Genomic_DNA"/>
</dbReference>
<accession>A0A166ZNS3</accession>
<reference evidence="2" key="3">
    <citation type="journal article" date="2019" name="Microbiol. Resour. Announc.">
        <title>Genome Sequence of Metarhizium rileyi, a Microbial Control Agent for Lepidoptera.</title>
        <authorList>
            <person name="Binneck E."/>
            <person name="Lastra C.C.L."/>
            <person name="Sosa-Gomez D.R."/>
        </authorList>
    </citation>
    <scope>NUCLEOTIDE SEQUENCE</scope>
    <source>
        <strain evidence="2">Cep018-CH2</strain>
    </source>
</reference>
<dbReference type="EMBL" id="SBHS01000016">
    <property type="protein sequence ID" value="TWU73703.1"/>
    <property type="molecule type" value="Genomic_DNA"/>
</dbReference>
<keyword evidence="3" id="KW-1185">Reference proteome</keyword>
<name>A0A166ZNS3_METRR</name>
<comment type="caution">
    <text evidence="1">The sequence shown here is derived from an EMBL/GenBank/DDBJ whole genome shotgun (WGS) entry which is preliminary data.</text>
</comment>
<reference evidence="4" key="2">
    <citation type="submission" date="2018-12" db="EMBL/GenBank/DDBJ databases">
        <title>The complete genome of Metarhizium rileyi, a key fungal pathogen of Lepidoptera.</title>
        <authorList>
            <person name="Binneck E."/>
            <person name="Lastra C.C.L."/>
            <person name="Sosa-Gomez D.R."/>
        </authorList>
    </citation>
    <scope>NUCLEOTIDE SEQUENCE [LARGE SCALE GENOMIC DNA]</scope>
    <source>
        <strain evidence="4">Cep018-CH2</strain>
    </source>
</reference>
<reference evidence="1 3" key="1">
    <citation type="journal article" date="2016" name="Genome Biol. Evol.">
        <title>Divergent and convergent evolution of fungal pathogenicity.</title>
        <authorList>
            <person name="Shang Y."/>
            <person name="Xiao G."/>
            <person name="Zheng P."/>
            <person name="Cen K."/>
            <person name="Zhan S."/>
            <person name="Wang C."/>
        </authorList>
    </citation>
    <scope>NUCLEOTIDE SEQUENCE [LARGE SCALE GENOMIC DNA]</scope>
    <source>
        <strain evidence="1 3">RCEF 4871</strain>
    </source>
</reference>
<evidence type="ECO:0000313" key="1">
    <source>
        <dbReference type="EMBL" id="OAA38097.1"/>
    </source>
</evidence>
<protein>
    <submittedName>
        <fullName evidence="1">Uncharacterized protein</fullName>
    </submittedName>
</protein>
<sequence length="119" mass="12665">MPTITPFTGVAAFSGPRTHKVRLAACMDGPAASASASVGVVGVVVVHRLGDADTCQAPVRSPDNDKYHASPPLGFELAEIRQTRSITNRSVQAVLTTNYYYLQPAVCNTPRPDLIARNT</sequence>
<dbReference type="AlphaFoldDB" id="A0A166ZNS3"/>
<proteinExistence type="predicted"/>